<accession>A0A1C0TT61</accession>
<name>A0A1C0TT61_9GAMM</name>
<dbReference type="Gene3D" id="1.10.575.10">
    <property type="entry name" value="P1 Nuclease"/>
    <property type="match status" value="1"/>
</dbReference>
<reference evidence="2" key="1">
    <citation type="submission" date="2016-07" db="EMBL/GenBank/DDBJ databases">
        <authorList>
            <person name="Florea S."/>
            <person name="Webb J.S."/>
            <person name="Jaromczyk J."/>
            <person name="Schardl C.L."/>
        </authorList>
    </citation>
    <scope>NUCLEOTIDE SEQUENCE [LARGE SCALE GENOMIC DNA]</scope>
    <source>
        <strain evidence="2">IPB1</strain>
    </source>
</reference>
<dbReference type="InterPro" id="IPR008947">
    <property type="entry name" value="PLipase_C/P1_nuclease_dom_sf"/>
</dbReference>
<organism evidence="1 2">
    <name type="scientific">Pseudoalteromonas luteoviolacea</name>
    <dbReference type="NCBI Taxonomy" id="43657"/>
    <lineage>
        <taxon>Bacteria</taxon>
        <taxon>Pseudomonadati</taxon>
        <taxon>Pseudomonadota</taxon>
        <taxon>Gammaproteobacteria</taxon>
        <taxon>Alteromonadales</taxon>
        <taxon>Pseudoalteromonadaceae</taxon>
        <taxon>Pseudoalteromonas</taxon>
    </lineage>
</organism>
<dbReference type="GO" id="GO:0016788">
    <property type="term" value="F:hydrolase activity, acting on ester bonds"/>
    <property type="evidence" value="ECO:0007669"/>
    <property type="project" value="InterPro"/>
</dbReference>
<protein>
    <submittedName>
        <fullName evidence="1">Uncharacterized protein</fullName>
    </submittedName>
</protein>
<dbReference type="RefSeq" id="WP_065788533.1">
    <property type="nucleotide sequence ID" value="NZ_MAUJ01000001.1"/>
</dbReference>
<comment type="caution">
    <text evidence="1">The sequence shown here is derived from an EMBL/GenBank/DDBJ whole genome shotgun (WGS) entry which is preliminary data.</text>
</comment>
<evidence type="ECO:0000313" key="2">
    <source>
        <dbReference type="Proteomes" id="UP000093366"/>
    </source>
</evidence>
<sequence>MDYSVPTTIKKIILVSAIASSDWCSAHDTNTSHPRITEVIIKSIESQDIEVNAYHQLYQHHPKYRTAQYGEARYTVPLDSSYPYLWGYDPKFRDKIQKAIDEDDDAPNYKAFRKLSLDVIDGVVMEDTPDSRVMSHFQHAYTGSPLSIDDWLDSITYYVDWIYGTVEPSEITAGRFFNKAITTMGYINSITDLREAQPDKSWTLEQHGRELSGAKAMWLFGHALHHAEDMMSIAHVHNDAHLTRLKDQLGEPDDYEAHFIPSKIYEFINRQDIDKWFVEVAKHKLITSADQIWSRKTSPQGYSQLNTLTDPNNMSRGIYNTALFQADLSYDVEMRDTRLFTHPISVLIENNIKAWNIDVEATKAAYRAANKLCGKGELSKMFYFGALSDFDSDLGPKIDACGLKLNVWSRSSLPQYEIMHAAADSFGDRGDFNVHEFKLAGKLNSLFAEWWEASAFGGPQGYYYIEQTMKGVTYEGEVAGRQISPGEVLLRPVYIRQDITKPFSASNPLIKTCDLWSKQELRCFRGDSLLERYAEKLIPYSMEFLVGYSQFFYDIANLPPYLQQVEVIQQERKSYGMRWLGEVKSDGRIEMTDERGQGSHSTEYFSYISGRYKVQTIPHLSFMTQEQDLTVQLKFNEVIRHPQLKDSAFSLGLSFNGNEAVFDNNDLSFSILPSDTYKGCQILGEEGSETSNCWRVRVPANALKSLFSDDLNGRVTLLVKAADVNNHRDSKGFPSNDLNHGALLDATPQSPARRYVTRSGPEFTIFDDGKNKFTSRENRYFWHSDTTSPGDMFGLSSEEKGAFAYHPGYDKNHVLLFDSSAPEIRLNVSQGSATPEKKEL</sequence>
<dbReference type="OrthoDB" id="6401790at2"/>
<gene>
    <name evidence="1" type="ORF">A7985_00705</name>
</gene>
<dbReference type="AlphaFoldDB" id="A0A1C0TT61"/>
<evidence type="ECO:0000313" key="1">
    <source>
        <dbReference type="EMBL" id="OCQ22519.1"/>
    </source>
</evidence>
<proteinExistence type="predicted"/>
<dbReference type="Proteomes" id="UP000093366">
    <property type="component" value="Unassembled WGS sequence"/>
</dbReference>
<dbReference type="EMBL" id="MAUJ01000001">
    <property type="protein sequence ID" value="OCQ22519.1"/>
    <property type="molecule type" value="Genomic_DNA"/>
</dbReference>